<dbReference type="PROSITE" id="PS01360">
    <property type="entry name" value="ZF_MYND_1"/>
    <property type="match status" value="1"/>
</dbReference>
<evidence type="ECO:0000256" key="3">
    <source>
        <dbReference type="ARBA" id="ARBA00022833"/>
    </source>
</evidence>
<proteinExistence type="predicted"/>
<dbReference type="SMART" id="SM00671">
    <property type="entry name" value="SEL1"/>
    <property type="match status" value="1"/>
</dbReference>
<evidence type="ECO:0000256" key="1">
    <source>
        <dbReference type="ARBA" id="ARBA00022723"/>
    </source>
</evidence>
<dbReference type="Pfam" id="PF01753">
    <property type="entry name" value="zf-MYND"/>
    <property type="match status" value="1"/>
</dbReference>
<dbReference type="SUPFAM" id="SSF144232">
    <property type="entry name" value="HIT/MYND zinc finger-like"/>
    <property type="match status" value="1"/>
</dbReference>
<protein>
    <recommendedName>
        <fullName evidence="5">MYND-type domain-containing protein</fullName>
    </recommendedName>
</protein>
<evidence type="ECO:0000256" key="4">
    <source>
        <dbReference type="PROSITE-ProRule" id="PRU00134"/>
    </source>
</evidence>
<dbReference type="InterPro" id="IPR006597">
    <property type="entry name" value="Sel1-like"/>
</dbReference>
<evidence type="ECO:0000259" key="5">
    <source>
        <dbReference type="PROSITE" id="PS50865"/>
    </source>
</evidence>
<reference evidence="6 7" key="1">
    <citation type="journal article" date="2015" name="Genome Biol. Evol.">
        <title>Comparative Genomics of a Bacterivorous Green Alga Reveals Evolutionary Causalities and Consequences of Phago-Mixotrophic Mode of Nutrition.</title>
        <authorList>
            <person name="Burns J.A."/>
            <person name="Paasch A."/>
            <person name="Narechania A."/>
            <person name="Kim E."/>
        </authorList>
    </citation>
    <scope>NUCLEOTIDE SEQUENCE [LARGE SCALE GENOMIC DNA]</scope>
    <source>
        <strain evidence="6 7">PLY_AMNH</strain>
    </source>
</reference>
<name>A0AAE0FDP1_9CHLO</name>
<sequence length="697" mass="75612">MAASQIEPTQEMCTLLHNRVVEIKSQNPNITAQGVWEVLMAQRSSPQGEGDPAGSATPWSWVTLSRAKKVVRRVNQSQSTPAPTPLASELQRCALYSCERPCRRPNDRALQCVCKQAVFCSAACRDMGVRKHAGCAGPCEEYALNPDGRFEGALGSVESMLEALDTGHAGLSRRDQREWQSLLQGVQKPSDPKSLADLAHAGDPGAAFMMGMFTGQRLSFHVEPGSSGSDDVTEDYVEGYTFGLPALKRTFNVKSTQQEAAEWYRVAAAGGCLPAMLLLADYLAEGKGVRQDSRTAYDYWYMASNQGVASARRQLAERSLLAKELRATYMSINNFVQQGRIQPGQAMRPGGPNLANLLLSACDGWLHSDAGGLAATSCLREDLQALSECRRRYRLSLSFTYGRRGTMGKATELANQGASGIRDVQNSQFLVGRGSLEDNGRDAAEDARIAAAVEAATSPEKLLEWRLAMAEAPPWEVVCTHSGNEGVDVMAGCSMCEAAAAERLKAVAARTFACSDHEPIASAGHVALYMDFTRGQVISETFKDYSRADVDAVLRALASSDDGRKLANAWFVAMDPNLFWPVVAYYGNVQRAFAQIRSPVWPAPRFHSVNSRQGVSAVASSPPSLDAAASNPFTSEVIGKYMRRCGNEKCYALKLKLQKCGGCRVRGYCGLACQKADWKQHKAECKKQGCKSASQGM</sequence>
<dbReference type="Proteomes" id="UP001190700">
    <property type="component" value="Unassembled WGS sequence"/>
</dbReference>
<dbReference type="InterPro" id="IPR011990">
    <property type="entry name" value="TPR-like_helical_dom_sf"/>
</dbReference>
<organism evidence="6 7">
    <name type="scientific">Cymbomonas tetramitiformis</name>
    <dbReference type="NCBI Taxonomy" id="36881"/>
    <lineage>
        <taxon>Eukaryota</taxon>
        <taxon>Viridiplantae</taxon>
        <taxon>Chlorophyta</taxon>
        <taxon>Pyramimonadophyceae</taxon>
        <taxon>Pyramimonadales</taxon>
        <taxon>Pyramimonadaceae</taxon>
        <taxon>Cymbomonas</taxon>
    </lineage>
</organism>
<evidence type="ECO:0000313" key="6">
    <source>
        <dbReference type="EMBL" id="KAK3257917.1"/>
    </source>
</evidence>
<keyword evidence="7" id="KW-1185">Reference proteome</keyword>
<feature type="domain" description="MYND-type" evidence="5">
    <location>
        <begin position="642"/>
        <end position="685"/>
    </location>
</feature>
<dbReference type="EMBL" id="LGRX02019973">
    <property type="protein sequence ID" value="KAK3257917.1"/>
    <property type="molecule type" value="Genomic_DNA"/>
</dbReference>
<keyword evidence="1" id="KW-0479">Metal-binding</keyword>
<dbReference type="Gene3D" id="1.25.40.10">
    <property type="entry name" value="Tetratricopeptide repeat domain"/>
    <property type="match status" value="1"/>
</dbReference>
<gene>
    <name evidence="6" type="ORF">CYMTET_33013</name>
</gene>
<dbReference type="InterPro" id="IPR002893">
    <property type="entry name" value="Znf_MYND"/>
</dbReference>
<dbReference type="PROSITE" id="PS50865">
    <property type="entry name" value="ZF_MYND_2"/>
    <property type="match status" value="1"/>
</dbReference>
<accession>A0AAE0FDP1</accession>
<comment type="caution">
    <text evidence="6">The sequence shown here is derived from an EMBL/GenBank/DDBJ whole genome shotgun (WGS) entry which is preliminary data.</text>
</comment>
<dbReference type="SUPFAM" id="SSF81901">
    <property type="entry name" value="HCP-like"/>
    <property type="match status" value="1"/>
</dbReference>
<dbReference type="AlphaFoldDB" id="A0AAE0FDP1"/>
<evidence type="ECO:0000256" key="2">
    <source>
        <dbReference type="ARBA" id="ARBA00022771"/>
    </source>
</evidence>
<dbReference type="GO" id="GO:0008270">
    <property type="term" value="F:zinc ion binding"/>
    <property type="evidence" value="ECO:0007669"/>
    <property type="project" value="UniProtKB-KW"/>
</dbReference>
<evidence type="ECO:0000313" key="7">
    <source>
        <dbReference type="Proteomes" id="UP001190700"/>
    </source>
</evidence>
<keyword evidence="2 4" id="KW-0863">Zinc-finger</keyword>
<keyword evidence="3" id="KW-0862">Zinc</keyword>
<dbReference type="Gene3D" id="6.10.140.2220">
    <property type="match status" value="1"/>
</dbReference>